<evidence type="ECO:0000256" key="1">
    <source>
        <dbReference type="ARBA" id="ARBA00006890"/>
    </source>
</evidence>
<reference evidence="11 12" key="1">
    <citation type="journal article" date="2018" name="Nat. Biotechnol.">
        <title>A standardized bacterial taxonomy based on genome phylogeny substantially revises the tree of life.</title>
        <authorList>
            <person name="Parks D.H."/>
            <person name="Chuvochina M."/>
            <person name="Waite D.W."/>
            <person name="Rinke C."/>
            <person name="Skarshewski A."/>
            <person name="Chaumeil P.A."/>
            <person name="Hugenholtz P."/>
        </authorList>
    </citation>
    <scope>NUCLEOTIDE SEQUENCE [LARGE SCALE GENOMIC DNA]</scope>
    <source>
        <strain evidence="11">UBA8781</strain>
    </source>
</reference>
<dbReference type="Gene3D" id="3.30.230.10">
    <property type="match status" value="1"/>
</dbReference>
<dbReference type="SUPFAM" id="SSF53448">
    <property type="entry name" value="Nucleotide-diphospho-sugar transferases"/>
    <property type="match status" value="1"/>
</dbReference>
<dbReference type="AlphaFoldDB" id="A0A3D1JKF7"/>
<dbReference type="GO" id="GO:0003983">
    <property type="term" value="F:UTP:glucose-1-phosphate uridylyltransferase activity"/>
    <property type="evidence" value="ECO:0007669"/>
    <property type="project" value="UniProtKB-EC"/>
</dbReference>
<dbReference type="InterPro" id="IPR029044">
    <property type="entry name" value="Nucleotide-diphossugar_trans"/>
</dbReference>
<keyword evidence="5" id="KW-0547">Nucleotide-binding</keyword>
<evidence type="ECO:0000256" key="5">
    <source>
        <dbReference type="ARBA" id="ARBA00022741"/>
    </source>
</evidence>
<comment type="similarity">
    <text evidence="1">Belongs to the UDPGP type 2 family.</text>
</comment>
<evidence type="ECO:0000256" key="4">
    <source>
        <dbReference type="ARBA" id="ARBA00022695"/>
    </source>
</evidence>
<dbReference type="Gene3D" id="3.90.550.10">
    <property type="entry name" value="Spore Coat Polysaccharide Biosynthesis Protein SpsA, Chain A"/>
    <property type="match status" value="1"/>
</dbReference>
<keyword evidence="6 11" id="KW-0418">Kinase</keyword>
<dbReference type="Pfam" id="PF00483">
    <property type="entry name" value="NTP_transferase"/>
    <property type="match status" value="1"/>
</dbReference>
<comment type="catalytic activity">
    <reaction evidence="8">
        <text>alpha-D-glucose 1-phosphate + UTP + H(+) = UDP-alpha-D-glucose + diphosphate</text>
        <dbReference type="Rhea" id="RHEA:19889"/>
        <dbReference type="ChEBI" id="CHEBI:15378"/>
        <dbReference type="ChEBI" id="CHEBI:33019"/>
        <dbReference type="ChEBI" id="CHEBI:46398"/>
        <dbReference type="ChEBI" id="CHEBI:58601"/>
        <dbReference type="ChEBI" id="CHEBI:58885"/>
        <dbReference type="EC" id="2.7.7.9"/>
    </reaction>
</comment>
<feature type="domain" description="GHMP kinase N-terminal" evidence="9">
    <location>
        <begin position="90"/>
        <end position="174"/>
    </location>
</feature>
<dbReference type="Pfam" id="PF00288">
    <property type="entry name" value="GHMP_kinases_N"/>
    <property type="match status" value="1"/>
</dbReference>
<evidence type="ECO:0000259" key="9">
    <source>
        <dbReference type="Pfam" id="PF00288"/>
    </source>
</evidence>
<dbReference type="Gene3D" id="3.30.70.890">
    <property type="entry name" value="GHMP kinase, C-terminal domain"/>
    <property type="match status" value="1"/>
</dbReference>
<dbReference type="InterPro" id="IPR020568">
    <property type="entry name" value="Ribosomal_Su5_D2-typ_SF"/>
</dbReference>
<dbReference type="STRING" id="229919.GCA_001050195_01859"/>
<dbReference type="PANTHER" id="PTHR43197">
    <property type="entry name" value="UTP--GLUCOSE-1-PHOSPHATE URIDYLYLTRANSFERASE"/>
    <property type="match status" value="1"/>
</dbReference>
<dbReference type="EMBL" id="DPBP01000037">
    <property type="protein sequence ID" value="HCE18126.1"/>
    <property type="molecule type" value="Genomic_DNA"/>
</dbReference>
<evidence type="ECO:0000313" key="11">
    <source>
        <dbReference type="EMBL" id="HCE18126.1"/>
    </source>
</evidence>
<dbReference type="GO" id="GO:0016301">
    <property type="term" value="F:kinase activity"/>
    <property type="evidence" value="ECO:0007669"/>
    <property type="project" value="UniProtKB-KW"/>
</dbReference>
<dbReference type="InterPro" id="IPR036554">
    <property type="entry name" value="GHMP_kinase_C_sf"/>
</dbReference>
<dbReference type="EC" id="2.7.7.9" evidence="2"/>
<protein>
    <recommendedName>
        <fullName evidence="2">UTP--glucose-1-phosphate uridylyltransferase</fullName>
        <ecNumber evidence="2">2.7.7.9</ecNumber>
    </recommendedName>
</protein>
<keyword evidence="3" id="KW-0808">Transferase</keyword>
<dbReference type="Proteomes" id="UP000264141">
    <property type="component" value="Unassembled WGS sequence"/>
</dbReference>
<dbReference type="SUPFAM" id="SSF55060">
    <property type="entry name" value="GHMP Kinase, C-terminal domain"/>
    <property type="match status" value="1"/>
</dbReference>
<accession>A0A3D1JKF7</accession>
<dbReference type="InterPro" id="IPR014721">
    <property type="entry name" value="Ribsml_uS5_D2-typ_fold_subgr"/>
</dbReference>
<evidence type="ECO:0000313" key="12">
    <source>
        <dbReference type="Proteomes" id="UP000264141"/>
    </source>
</evidence>
<dbReference type="SUPFAM" id="SSF54211">
    <property type="entry name" value="Ribosomal protein S5 domain 2-like"/>
    <property type="match status" value="1"/>
</dbReference>
<dbReference type="InterPro" id="IPR005771">
    <property type="entry name" value="GalU_uridylyltTrfase_bac/arc"/>
</dbReference>
<dbReference type="PANTHER" id="PTHR43197:SF1">
    <property type="entry name" value="UTP--GLUCOSE-1-PHOSPHATE URIDYLYLTRANSFERASE"/>
    <property type="match status" value="1"/>
</dbReference>
<evidence type="ECO:0000256" key="2">
    <source>
        <dbReference type="ARBA" id="ARBA00012415"/>
    </source>
</evidence>
<evidence type="ECO:0000256" key="7">
    <source>
        <dbReference type="ARBA" id="ARBA00022840"/>
    </source>
</evidence>
<comment type="caution">
    <text evidence="11">The sequence shown here is derived from an EMBL/GenBank/DDBJ whole genome shotgun (WGS) entry which is preliminary data.</text>
</comment>
<evidence type="ECO:0000256" key="8">
    <source>
        <dbReference type="ARBA" id="ARBA00048128"/>
    </source>
</evidence>
<feature type="domain" description="Nucleotidyl transferase" evidence="10">
    <location>
        <begin position="353"/>
        <end position="634"/>
    </location>
</feature>
<evidence type="ECO:0000256" key="3">
    <source>
        <dbReference type="ARBA" id="ARBA00022679"/>
    </source>
</evidence>
<name>A0A3D1JKF7_9CHLR</name>
<keyword evidence="7" id="KW-0067">ATP-binding</keyword>
<proteinExistence type="inferred from homology"/>
<evidence type="ECO:0000256" key="6">
    <source>
        <dbReference type="ARBA" id="ARBA00022777"/>
    </source>
</evidence>
<dbReference type="PRINTS" id="PR00959">
    <property type="entry name" value="MEVGALKINASE"/>
</dbReference>
<dbReference type="InterPro" id="IPR006204">
    <property type="entry name" value="GHMP_kinase_N_dom"/>
</dbReference>
<dbReference type="GO" id="GO:0005524">
    <property type="term" value="F:ATP binding"/>
    <property type="evidence" value="ECO:0007669"/>
    <property type="project" value="UniProtKB-KW"/>
</dbReference>
<gene>
    <name evidence="11" type="ORF">DEQ80_09735</name>
</gene>
<sequence length="640" mass="72093">MKIFVPGRVCLLGEHSDWAGGYRRINADIEKGYAIICGTNQGIYAEVEPHPNKLILTSTTPEGEVVGPYEIAMEPQALLEEAQRGGFWSYVAGVAYQVLTNYHVRGLVMNNYKTDLPIRKGLSSSAAICVLTARAFNRIYDLKLTIRGEMELAYMGEITTPSRCGRMDQGCAYGNRPVLMTFDGDRLETKELRVDKDMYFVLVDLLSKKDTMEILNRLNRCYPFAENEAEQNVQRLLGPINKEIVFRAVEALQRSDAPTLGALMQQAQEYFDRYATPVCPEELTAPVLHRVLNYAPLQPHIYGCKGVGSQGDGTAQFLCRSEADQEAVVRILEKDLGLPAIKLTLKAGPKVRKAVIPAAGFGTRLFPATKATKKELFPIIDRDGIAKPAILLIVEEALEAGIEEVYIIVQRDDLNDFRNFFNAQISIENFNKLPPHFQEYARRLLQIGQQVSFIVQENQEGFGHAVYTTREQIGDEPFLLMLGDHIYRSNGAVSCARQLIDCYNQHGLSVVGLKRTPEADISSFGVVNGVWLDEQRVMNITEFAEKPTLDYARTNLHPPRLPEGEYLTVFGQYIIKPEVFDILETNIRNNLRERGEFQLTSALDRLRQTDGFLGLVIDGRRFDIGIPEHYLETLQEFARP</sequence>
<organism evidence="11 12">
    <name type="scientific">Anaerolinea thermolimosa</name>
    <dbReference type="NCBI Taxonomy" id="229919"/>
    <lineage>
        <taxon>Bacteria</taxon>
        <taxon>Bacillati</taxon>
        <taxon>Chloroflexota</taxon>
        <taxon>Anaerolineae</taxon>
        <taxon>Anaerolineales</taxon>
        <taxon>Anaerolineaceae</taxon>
        <taxon>Anaerolinea</taxon>
    </lineage>
</organism>
<keyword evidence="4" id="KW-0548">Nucleotidyltransferase</keyword>
<dbReference type="InterPro" id="IPR005835">
    <property type="entry name" value="NTP_transferase_dom"/>
</dbReference>
<evidence type="ECO:0000259" key="10">
    <source>
        <dbReference type="Pfam" id="PF00483"/>
    </source>
</evidence>
<dbReference type="GO" id="GO:0006011">
    <property type="term" value="P:UDP-alpha-D-glucose metabolic process"/>
    <property type="evidence" value="ECO:0007669"/>
    <property type="project" value="InterPro"/>
</dbReference>